<accession>A0ABS2HK24</accession>
<gene>
    <name evidence="6" type="ORF">JQC93_10735</name>
</gene>
<protein>
    <submittedName>
        <fullName evidence="6">LysR family transcriptional regulator</fullName>
    </submittedName>
</protein>
<dbReference type="InterPro" id="IPR036390">
    <property type="entry name" value="WH_DNA-bd_sf"/>
</dbReference>
<evidence type="ECO:0000313" key="6">
    <source>
        <dbReference type="EMBL" id="MBM7036877.1"/>
    </source>
</evidence>
<dbReference type="Proteomes" id="UP000809621">
    <property type="component" value="Unassembled WGS sequence"/>
</dbReference>
<dbReference type="SUPFAM" id="SSF53850">
    <property type="entry name" value="Periplasmic binding protein-like II"/>
    <property type="match status" value="1"/>
</dbReference>
<dbReference type="InterPro" id="IPR036388">
    <property type="entry name" value="WH-like_DNA-bd_sf"/>
</dbReference>
<evidence type="ECO:0000256" key="1">
    <source>
        <dbReference type="ARBA" id="ARBA00009437"/>
    </source>
</evidence>
<sequence>MNFSLEQLSTFVAVYEQKSLSKAAVKLNKHRSTIGQVVMNLEDTLQVTLFDKVGRSVEPTQEATSLYRYAKQAVEQLRTFDKLAMNLASGDLESINIGYCSFVPQIAIADLRMQLAKDFPSLRVNLFVCGKEKIKKGIESGEFHFGIVNVYDSTAINSLHTTYLETLSLVPFGARNSELSRTHPDEMLDKLKGTKQLVLQSLLEEGLSDKVILSANYEAIDQQSVVIRLVELGHGWALLPRSVIKSEHINQNLVQLEVSELKKSLEIPISLWSPHSSQLEKIRASILNALQDYIDYVLEELNN</sequence>
<organism evidence="6 7">
    <name type="scientific">Vibrio ulleungensis</name>
    <dbReference type="NCBI Taxonomy" id="2807619"/>
    <lineage>
        <taxon>Bacteria</taxon>
        <taxon>Pseudomonadati</taxon>
        <taxon>Pseudomonadota</taxon>
        <taxon>Gammaproteobacteria</taxon>
        <taxon>Vibrionales</taxon>
        <taxon>Vibrionaceae</taxon>
        <taxon>Vibrio</taxon>
    </lineage>
</organism>
<name>A0ABS2HK24_9VIBR</name>
<comment type="caution">
    <text evidence="6">The sequence shown here is derived from an EMBL/GenBank/DDBJ whole genome shotgun (WGS) entry which is preliminary data.</text>
</comment>
<proteinExistence type="inferred from homology"/>
<dbReference type="InterPro" id="IPR005119">
    <property type="entry name" value="LysR_subst-bd"/>
</dbReference>
<evidence type="ECO:0000256" key="2">
    <source>
        <dbReference type="ARBA" id="ARBA00023015"/>
    </source>
</evidence>
<feature type="domain" description="HTH lysR-type" evidence="5">
    <location>
        <begin position="1"/>
        <end position="60"/>
    </location>
</feature>
<evidence type="ECO:0000259" key="5">
    <source>
        <dbReference type="PROSITE" id="PS50931"/>
    </source>
</evidence>
<dbReference type="SUPFAM" id="SSF46785">
    <property type="entry name" value="Winged helix' DNA-binding domain"/>
    <property type="match status" value="1"/>
</dbReference>
<dbReference type="CDD" id="cd05466">
    <property type="entry name" value="PBP2_LTTR_substrate"/>
    <property type="match status" value="1"/>
</dbReference>
<reference evidence="6 7" key="1">
    <citation type="submission" date="2021-02" db="EMBL/GenBank/DDBJ databases">
        <authorList>
            <person name="Park J.-S."/>
        </authorList>
    </citation>
    <scope>NUCLEOTIDE SEQUENCE [LARGE SCALE GENOMIC DNA]</scope>
    <source>
        <strain evidence="6 7">188UL20-2</strain>
    </source>
</reference>
<keyword evidence="3" id="KW-0238">DNA-binding</keyword>
<dbReference type="Pfam" id="PF03466">
    <property type="entry name" value="LysR_substrate"/>
    <property type="match status" value="1"/>
</dbReference>
<keyword evidence="7" id="KW-1185">Reference proteome</keyword>
<comment type="similarity">
    <text evidence="1">Belongs to the LysR transcriptional regulatory family.</text>
</comment>
<evidence type="ECO:0000313" key="7">
    <source>
        <dbReference type="Proteomes" id="UP000809621"/>
    </source>
</evidence>
<dbReference type="PANTHER" id="PTHR30126">
    <property type="entry name" value="HTH-TYPE TRANSCRIPTIONAL REGULATOR"/>
    <property type="match status" value="1"/>
</dbReference>
<dbReference type="EMBL" id="JAFEUM010000003">
    <property type="protein sequence ID" value="MBM7036877.1"/>
    <property type="molecule type" value="Genomic_DNA"/>
</dbReference>
<dbReference type="PROSITE" id="PS50931">
    <property type="entry name" value="HTH_LYSR"/>
    <property type="match status" value="1"/>
</dbReference>
<dbReference type="Gene3D" id="3.40.190.290">
    <property type="match status" value="1"/>
</dbReference>
<dbReference type="PANTHER" id="PTHR30126:SF91">
    <property type="entry name" value="LYSR FAMILY TRANSCRIPTIONAL REGULATOR"/>
    <property type="match status" value="1"/>
</dbReference>
<keyword evidence="2" id="KW-0805">Transcription regulation</keyword>
<dbReference type="Pfam" id="PF00126">
    <property type="entry name" value="HTH_1"/>
    <property type="match status" value="1"/>
</dbReference>
<dbReference type="Gene3D" id="1.10.10.10">
    <property type="entry name" value="Winged helix-like DNA-binding domain superfamily/Winged helix DNA-binding domain"/>
    <property type="match status" value="1"/>
</dbReference>
<dbReference type="InterPro" id="IPR000847">
    <property type="entry name" value="LysR_HTH_N"/>
</dbReference>
<keyword evidence="4" id="KW-0804">Transcription</keyword>
<evidence type="ECO:0000256" key="3">
    <source>
        <dbReference type="ARBA" id="ARBA00023125"/>
    </source>
</evidence>
<dbReference type="RefSeq" id="WP_205158424.1">
    <property type="nucleotide sequence ID" value="NZ_JAFEUM010000003.1"/>
</dbReference>
<evidence type="ECO:0000256" key="4">
    <source>
        <dbReference type="ARBA" id="ARBA00023163"/>
    </source>
</evidence>